<proteinExistence type="predicted"/>
<protein>
    <submittedName>
        <fullName evidence="2">Dihydrofolate reductase</fullName>
    </submittedName>
</protein>
<evidence type="ECO:0000259" key="1">
    <source>
        <dbReference type="Pfam" id="PF01872"/>
    </source>
</evidence>
<dbReference type="AlphaFoldDB" id="A0A0R1VX86"/>
<evidence type="ECO:0000313" key="2">
    <source>
        <dbReference type="EMBL" id="KRM08491.1"/>
    </source>
</evidence>
<sequence length="185" mass="21055">MHQVILYIAQSLDGYLAKTDGSIDWLTQFGDADELAQDPSYQDLYQRIDTVLMGRKTYQQIIDELMPEMAADYFYADKTSYVVTTKTLKPRDHVIFTSSDPVALVSDLKHQSGRDIWVIGGAALIKPLVDADLIDEYQISIVPILLGDGIRLFEQSRPKVRQLRLKNAIQQGELAYLTYERIPQD</sequence>
<dbReference type="RefSeq" id="WP_057825405.1">
    <property type="nucleotide sequence ID" value="NZ_AZFX01000087.1"/>
</dbReference>
<dbReference type="GO" id="GO:0008703">
    <property type="term" value="F:5-amino-6-(5-phosphoribosylamino)uracil reductase activity"/>
    <property type="evidence" value="ECO:0007669"/>
    <property type="project" value="InterPro"/>
</dbReference>
<dbReference type="STRING" id="1423735.FC15_GL000558"/>
<name>A0A0R1VX86_9LACO</name>
<dbReference type="PANTHER" id="PTHR38011">
    <property type="entry name" value="DIHYDROFOLATE REDUCTASE FAMILY PROTEIN (AFU_ORTHOLOGUE AFUA_8G06820)"/>
    <property type="match status" value="1"/>
</dbReference>
<dbReference type="PATRIC" id="fig|1423735.3.peg.584"/>
<dbReference type="Gene3D" id="3.40.430.10">
    <property type="entry name" value="Dihydrofolate Reductase, subunit A"/>
    <property type="match status" value="1"/>
</dbReference>
<dbReference type="OrthoDB" id="195113at2"/>
<feature type="domain" description="Bacterial bifunctional deaminase-reductase C-terminal" evidence="1">
    <location>
        <begin position="4"/>
        <end position="170"/>
    </location>
</feature>
<dbReference type="InterPro" id="IPR024072">
    <property type="entry name" value="DHFR-like_dom_sf"/>
</dbReference>
<dbReference type="Proteomes" id="UP000051315">
    <property type="component" value="Unassembled WGS sequence"/>
</dbReference>
<keyword evidence="3" id="KW-1185">Reference proteome</keyword>
<dbReference type="Pfam" id="PF01872">
    <property type="entry name" value="RibD_C"/>
    <property type="match status" value="1"/>
</dbReference>
<dbReference type="SUPFAM" id="SSF53597">
    <property type="entry name" value="Dihydrofolate reductase-like"/>
    <property type="match status" value="1"/>
</dbReference>
<evidence type="ECO:0000313" key="3">
    <source>
        <dbReference type="Proteomes" id="UP000051315"/>
    </source>
</evidence>
<dbReference type="GO" id="GO:0009231">
    <property type="term" value="P:riboflavin biosynthetic process"/>
    <property type="evidence" value="ECO:0007669"/>
    <property type="project" value="InterPro"/>
</dbReference>
<dbReference type="InterPro" id="IPR050765">
    <property type="entry name" value="Riboflavin_Biosynth_HTPR"/>
</dbReference>
<dbReference type="EMBL" id="AZFX01000087">
    <property type="protein sequence ID" value="KRM08491.1"/>
    <property type="molecule type" value="Genomic_DNA"/>
</dbReference>
<accession>A0A0R1VX86</accession>
<dbReference type="InterPro" id="IPR002734">
    <property type="entry name" value="RibDG_C"/>
</dbReference>
<reference evidence="2 3" key="1">
    <citation type="journal article" date="2015" name="Genome Announc.">
        <title>Expanding the biotechnology potential of lactobacilli through comparative genomics of 213 strains and associated genera.</title>
        <authorList>
            <person name="Sun Z."/>
            <person name="Harris H.M."/>
            <person name="McCann A."/>
            <person name="Guo C."/>
            <person name="Argimon S."/>
            <person name="Zhang W."/>
            <person name="Yang X."/>
            <person name="Jeffery I.B."/>
            <person name="Cooney J.C."/>
            <person name="Kagawa T.F."/>
            <person name="Liu W."/>
            <person name="Song Y."/>
            <person name="Salvetti E."/>
            <person name="Wrobel A."/>
            <person name="Rasinkangas P."/>
            <person name="Parkhill J."/>
            <person name="Rea M.C."/>
            <person name="O'Sullivan O."/>
            <person name="Ritari J."/>
            <person name="Douillard F.P."/>
            <person name="Paul Ross R."/>
            <person name="Yang R."/>
            <person name="Briner A.E."/>
            <person name="Felis G.E."/>
            <person name="de Vos W.M."/>
            <person name="Barrangou R."/>
            <person name="Klaenhammer T.R."/>
            <person name="Caufield P.W."/>
            <person name="Cui Y."/>
            <person name="Zhang H."/>
            <person name="O'Toole P.W."/>
        </authorList>
    </citation>
    <scope>NUCLEOTIDE SEQUENCE [LARGE SCALE GENOMIC DNA]</scope>
    <source>
        <strain evidence="2 3">DSM 17758</strain>
    </source>
</reference>
<dbReference type="PANTHER" id="PTHR38011:SF11">
    <property type="entry name" value="2,5-DIAMINO-6-RIBOSYLAMINO-4(3H)-PYRIMIDINONE 5'-PHOSPHATE REDUCTASE"/>
    <property type="match status" value="1"/>
</dbReference>
<organism evidence="2 3">
    <name type="scientific">Lapidilactobacillus concavus DSM 17758</name>
    <dbReference type="NCBI Taxonomy" id="1423735"/>
    <lineage>
        <taxon>Bacteria</taxon>
        <taxon>Bacillati</taxon>
        <taxon>Bacillota</taxon>
        <taxon>Bacilli</taxon>
        <taxon>Lactobacillales</taxon>
        <taxon>Lactobacillaceae</taxon>
        <taxon>Lapidilactobacillus</taxon>
    </lineage>
</organism>
<gene>
    <name evidence="2" type="ORF">FC15_GL000558</name>
</gene>
<comment type="caution">
    <text evidence="2">The sequence shown here is derived from an EMBL/GenBank/DDBJ whole genome shotgun (WGS) entry which is preliminary data.</text>
</comment>